<evidence type="ECO:0000313" key="2">
    <source>
        <dbReference type="EMBL" id="KOF70021.1"/>
    </source>
</evidence>
<protein>
    <recommendedName>
        <fullName evidence="3">Secreted protein</fullName>
    </recommendedName>
</protein>
<dbReference type="EMBL" id="KQ425062">
    <property type="protein sequence ID" value="KOF70021.1"/>
    <property type="molecule type" value="Genomic_DNA"/>
</dbReference>
<feature type="signal peptide" evidence="1">
    <location>
        <begin position="1"/>
        <end position="16"/>
    </location>
</feature>
<keyword evidence="1" id="KW-0732">Signal</keyword>
<name>A0A0L8FZ52_OCTBM</name>
<accession>A0A0L8FZ52</accession>
<evidence type="ECO:0000256" key="1">
    <source>
        <dbReference type="SAM" id="SignalP"/>
    </source>
</evidence>
<dbReference type="AlphaFoldDB" id="A0A0L8FZ52"/>
<organism evidence="2">
    <name type="scientific">Octopus bimaculoides</name>
    <name type="common">California two-spotted octopus</name>
    <dbReference type="NCBI Taxonomy" id="37653"/>
    <lineage>
        <taxon>Eukaryota</taxon>
        <taxon>Metazoa</taxon>
        <taxon>Spiralia</taxon>
        <taxon>Lophotrochozoa</taxon>
        <taxon>Mollusca</taxon>
        <taxon>Cephalopoda</taxon>
        <taxon>Coleoidea</taxon>
        <taxon>Octopodiformes</taxon>
        <taxon>Octopoda</taxon>
        <taxon>Incirrata</taxon>
        <taxon>Octopodidae</taxon>
        <taxon>Octopus</taxon>
    </lineage>
</organism>
<proteinExistence type="predicted"/>
<sequence length="94" mass="10764">MFFLFVELTIFSLVYLDENLSTVHIVYVSQQSHCTTTATTTTIIYTRNMQPETHVSHAVQLLRIEMALSNNNHHDQYNFNTSQRGGSVCDHLTS</sequence>
<reference evidence="2" key="1">
    <citation type="submission" date="2015-07" db="EMBL/GenBank/DDBJ databases">
        <title>MeaNS - Measles Nucleotide Surveillance Program.</title>
        <authorList>
            <person name="Tran T."/>
            <person name="Druce J."/>
        </authorList>
    </citation>
    <scope>NUCLEOTIDE SEQUENCE</scope>
    <source>
        <strain evidence="2">UCB-OBI-ISO-001</strain>
        <tissue evidence="2">Gonad</tissue>
    </source>
</reference>
<evidence type="ECO:0008006" key="3">
    <source>
        <dbReference type="Google" id="ProtNLM"/>
    </source>
</evidence>
<gene>
    <name evidence="2" type="ORF">OCBIM_22003647mg</name>
</gene>
<feature type="chain" id="PRO_5005582649" description="Secreted protein" evidence="1">
    <location>
        <begin position="17"/>
        <end position="94"/>
    </location>
</feature>